<dbReference type="InterPro" id="IPR002921">
    <property type="entry name" value="Fungal_lipase-type"/>
</dbReference>
<evidence type="ECO:0000313" key="5">
    <source>
        <dbReference type="EMBL" id="CAL4766605.1"/>
    </source>
</evidence>
<evidence type="ECO:0000256" key="1">
    <source>
        <dbReference type="SAM" id="MobiDB-lite"/>
    </source>
</evidence>
<sequence length="694" mass="76119">MADFLDAGNAQPEILKFPSEILENQQLGWTSWEPTPPKENENNSWAVSKLFEERPAPFEAVDDANDLATEKLQSLLYPDDCGAPRYVPQVDSTTDCEGWIYGTKASRLTVPRLGGRATKRLNDRVRMRRWNLVPEGSKAGDAAGEAAAGNAQSAMESMWKALAEVIGRRRVSEIPVDPTAIIRRSQNDVERYNQLCQRLPPWEDIPVLMEMLVAALYSRSAYGFTGRQKLFDSVAQGAMVFSIHRAMFDYAEHVDDASNDLAFRDMMGLAPEDLVKTQWKGTALQPVYVVARDHALQWIVVAVRGTLSQNDILTDCAVNGVPFLGGTAHEGFAKTAQKLLKEIEGILREELAAHPTYQLVFCGHSMGGALGAMCVAILRAKASIPETRAAYTWAKGCRAFGIGTPAVLSRNLGESLAQQQAVYTLVNAQDWSPRASLSNATELLDDLCELSVARTVARLVSGAAYGDARSGAELPEAEVEHLPPGVILQIVPGKETKLLKASVVDYRHSFPAWPDVAAHIPLAYIEGLAIGLRQYIAADFSRAYCQPAAYQALGRVMDAAACCDKAKLPNFPDQARLVVTEQLKHLGGSSLALQQQPGGGAEQLQDVSRSPKKVEGKTGTPKETKAKSTPEIEQAKLEALEKLRKLQSVEPKEARAKEWRALLRDWHPDKNPDKVEVAKEVFQFLQKGKTIINV</sequence>
<dbReference type="CDD" id="cd00519">
    <property type="entry name" value="Lipase_3"/>
    <property type="match status" value="1"/>
</dbReference>
<dbReference type="SUPFAM" id="SSF53474">
    <property type="entry name" value="alpha/beta-Hydrolases"/>
    <property type="match status" value="1"/>
</dbReference>
<dbReference type="Pfam" id="PF01764">
    <property type="entry name" value="Lipase_3"/>
    <property type="match status" value="1"/>
</dbReference>
<evidence type="ECO:0000313" key="3">
    <source>
        <dbReference type="EMBL" id="CAI3979293.1"/>
    </source>
</evidence>
<feature type="domain" description="Fungal lipase-type" evidence="2">
    <location>
        <begin position="300"/>
        <end position="437"/>
    </location>
</feature>
<organism evidence="3">
    <name type="scientific">Cladocopium goreaui</name>
    <dbReference type="NCBI Taxonomy" id="2562237"/>
    <lineage>
        <taxon>Eukaryota</taxon>
        <taxon>Sar</taxon>
        <taxon>Alveolata</taxon>
        <taxon>Dinophyceae</taxon>
        <taxon>Suessiales</taxon>
        <taxon>Symbiodiniaceae</taxon>
        <taxon>Cladocopium</taxon>
    </lineage>
</organism>
<name>A0A9P1FKB9_9DINO</name>
<dbReference type="GO" id="GO:0006629">
    <property type="term" value="P:lipid metabolic process"/>
    <property type="evidence" value="ECO:0007669"/>
    <property type="project" value="InterPro"/>
</dbReference>
<dbReference type="EMBL" id="CAMXCT010000473">
    <property type="protein sequence ID" value="CAI3979293.1"/>
    <property type="molecule type" value="Genomic_DNA"/>
</dbReference>
<dbReference type="Gene3D" id="3.40.50.1820">
    <property type="entry name" value="alpha/beta hydrolase"/>
    <property type="match status" value="1"/>
</dbReference>
<dbReference type="PANTHER" id="PTHR46023">
    <property type="entry name" value="LIPASE CLASS 3 PROTEIN-LIKE"/>
    <property type="match status" value="1"/>
</dbReference>
<dbReference type="InterPro" id="IPR029058">
    <property type="entry name" value="AB_hydrolase_fold"/>
</dbReference>
<feature type="region of interest" description="Disordered" evidence="1">
    <location>
        <begin position="591"/>
        <end position="631"/>
    </location>
</feature>
<dbReference type="OrthoDB" id="445979at2759"/>
<dbReference type="Proteomes" id="UP001152797">
    <property type="component" value="Unassembled WGS sequence"/>
</dbReference>
<proteinExistence type="predicted"/>
<reference evidence="3" key="1">
    <citation type="submission" date="2022-10" db="EMBL/GenBank/DDBJ databases">
        <authorList>
            <person name="Chen Y."/>
            <person name="Dougan E. K."/>
            <person name="Chan C."/>
            <person name="Rhodes N."/>
            <person name="Thang M."/>
        </authorList>
    </citation>
    <scope>NUCLEOTIDE SEQUENCE</scope>
</reference>
<dbReference type="Gene3D" id="1.10.287.110">
    <property type="entry name" value="DnaJ domain"/>
    <property type="match status" value="1"/>
</dbReference>
<evidence type="ECO:0000313" key="6">
    <source>
        <dbReference type="Proteomes" id="UP001152797"/>
    </source>
</evidence>
<dbReference type="InterPro" id="IPR036869">
    <property type="entry name" value="J_dom_sf"/>
</dbReference>
<comment type="caution">
    <text evidence="3">The sequence shown here is derived from an EMBL/GenBank/DDBJ whole genome shotgun (WGS) entry which is preliminary data.</text>
</comment>
<feature type="compositionally biased region" description="Basic and acidic residues" evidence="1">
    <location>
        <begin position="612"/>
        <end position="631"/>
    </location>
</feature>
<dbReference type="SUPFAM" id="SSF46565">
    <property type="entry name" value="Chaperone J-domain"/>
    <property type="match status" value="1"/>
</dbReference>
<dbReference type="PANTHER" id="PTHR46023:SF6">
    <property type="entry name" value="LIPASE CLASS 3 FAMILY PROTEIN"/>
    <property type="match status" value="1"/>
</dbReference>
<evidence type="ECO:0000313" key="4">
    <source>
        <dbReference type="EMBL" id="CAL1132668.1"/>
    </source>
</evidence>
<reference evidence="4" key="2">
    <citation type="submission" date="2024-04" db="EMBL/GenBank/DDBJ databases">
        <authorList>
            <person name="Chen Y."/>
            <person name="Shah S."/>
            <person name="Dougan E. K."/>
            <person name="Thang M."/>
            <person name="Chan C."/>
        </authorList>
    </citation>
    <scope>NUCLEOTIDE SEQUENCE [LARGE SCALE GENOMIC DNA]</scope>
</reference>
<gene>
    <name evidence="3" type="ORF">C1SCF055_LOCUS7255</name>
</gene>
<dbReference type="AlphaFoldDB" id="A0A9P1FKB9"/>
<evidence type="ECO:0000259" key="2">
    <source>
        <dbReference type="Pfam" id="PF01764"/>
    </source>
</evidence>
<keyword evidence="6" id="KW-1185">Reference proteome</keyword>
<dbReference type="EMBL" id="CAMXCT020000473">
    <property type="protein sequence ID" value="CAL1132668.1"/>
    <property type="molecule type" value="Genomic_DNA"/>
</dbReference>
<accession>A0A9P1FKB9</accession>
<protein>
    <submittedName>
        <fullName evidence="5">Diacylglycerol lipase-beta (DAGL-beta) (DAGLbeta) (DGL-beta) (PUFA-specific triacylglycerol lipase ) (Sn1-specific diacylglycerol lipase beta)</fullName>
    </submittedName>
</protein>
<dbReference type="EMBL" id="CAMXCT030000473">
    <property type="protein sequence ID" value="CAL4766605.1"/>
    <property type="molecule type" value="Genomic_DNA"/>
</dbReference>